<comment type="caution">
    <text evidence="5">The sequence shown here is derived from an EMBL/GenBank/DDBJ whole genome shotgun (WGS) entry which is preliminary data.</text>
</comment>
<dbReference type="GO" id="GO:0003700">
    <property type="term" value="F:DNA-binding transcription factor activity"/>
    <property type="evidence" value="ECO:0007669"/>
    <property type="project" value="InterPro"/>
</dbReference>
<evidence type="ECO:0000256" key="3">
    <source>
        <dbReference type="ARBA" id="ARBA00023163"/>
    </source>
</evidence>
<dbReference type="PRINTS" id="PR00032">
    <property type="entry name" value="HTHARAC"/>
</dbReference>
<gene>
    <name evidence="5" type="ORF">H9910_05500</name>
</gene>
<evidence type="ECO:0000313" key="6">
    <source>
        <dbReference type="Proteomes" id="UP000823909"/>
    </source>
</evidence>
<keyword evidence="2" id="KW-0238">DNA-binding</keyword>
<dbReference type="PANTHER" id="PTHR43280">
    <property type="entry name" value="ARAC-FAMILY TRANSCRIPTIONAL REGULATOR"/>
    <property type="match status" value="1"/>
</dbReference>
<reference evidence="5" key="2">
    <citation type="submission" date="2021-04" db="EMBL/GenBank/DDBJ databases">
        <authorList>
            <person name="Gilroy R."/>
        </authorList>
    </citation>
    <scope>NUCLEOTIDE SEQUENCE</scope>
    <source>
        <strain evidence="5">ChiBcec15-3976</strain>
    </source>
</reference>
<evidence type="ECO:0000256" key="1">
    <source>
        <dbReference type="ARBA" id="ARBA00023015"/>
    </source>
</evidence>
<keyword evidence="1" id="KW-0805">Transcription regulation</keyword>
<dbReference type="Gene3D" id="1.10.10.60">
    <property type="entry name" value="Homeodomain-like"/>
    <property type="match status" value="1"/>
</dbReference>
<organism evidence="5 6">
    <name type="scientific">Candidatus Mediterraneibacter quadrami</name>
    <dbReference type="NCBI Taxonomy" id="2838684"/>
    <lineage>
        <taxon>Bacteria</taxon>
        <taxon>Bacillati</taxon>
        <taxon>Bacillota</taxon>
        <taxon>Clostridia</taxon>
        <taxon>Lachnospirales</taxon>
        <taxon>Lachnospiraceae</taxon>
        <taxon>Mediterraneibacter</taxon>
    </lineage>
</organism>
<dbReference type="InterPro" id="IPR009057">
    <property type="entry name" value="Homeodomain-like_sf"/>
</dbReference>
<dbReference type="AlphaFoldDB" id="A0A9D2RER7"/>
<protein>
    <submittedName>
        <fullName evidence="5">AraC family transcriptional regulator</fullName>
    </submittedName>
</protein>
<evidence type="ECO:0000313" key="5">
    <source>
        <dbReference type="EMBL" id="HJD42445.1"/>
    </source>
</evidence>
<accession>A0A9D2RER7</accession>
<evidence type="ECO:0000256" key="2">
    <source>
        <dbReference type="ARBA" id="ARBA00023125"/>
    </source>
</evidence>
<name>A0A9D2RER7_9FIRM</name>
<proteinExistence type="predicted"/>
<dbReference type="GO" id="GO:0043565">
    <property type="term" value="F:sequence-specific DNA binding"/>
    <property type="evidence" value="ECO:0007669"/>
    <property type="project" value="InterPro"/>
</dbReference>
<dbReference type="InterPro" id="IPR020449">
    <property type="entry name" value="Tscrpt_reg_AraC-type_HTH"/>
</dbReference>
<feature type="domain" description="HTH araC/xylS-type" evidence="4">
    <location>
        <begin position="1"/>
        <end position="41"/>
    </location>
</feature>
<feature type="non-terminal residue" evidence="5">
    <location>
        <position position="1"/>
    </location>
</feature>
<dbReference type="Proteomes" id="UP000823909">
    <property type="component" value="Unassembled WGS sequence"/>
</dbReference>
<dbReference type="PANTHER" id="PTHR43280:SF2">
    <property type="entry name" value="HTH-TYPE TRANSCRIPTIONAL REGULATOR EXSA"/>
    <property type="match status" value="1"/>
</dbReference>
<keyword evidence="3" id="KW-0804">Transcription</keyword>
<sequence>LSNSAVPVTDIIESVGYDNTSYFYRIFREKYGMSPKEYRRKP</sequence>
<dbReference type="Pfam" id="PF00165">
    <property type="entry name" value="HTH_AraC"/>
    <property type="match status" value="1"/>
</dbReference>
<dbReference type="SUPFAM" id="SSF46689">
    <property type="entry name" value="Homeodomain-like"/>
    <property type="match status" value="1"/>
</dbReference>
<dbReference type="PROSITE" id="PS01124">
    <property type="entry name" value="HTH_ARAC_FAMILY_2"/>
    <property type="match status" value="1"/>
</dbReference>
<reference evidence="5" key="1">
    <citation type="journal article" date="2021" name="PeerJ">
        <title>Extensive microbial diversity within the chicken gut microbiome revealed by metagenomics and culture.</title>
        <authorList>
            <person name="Gilroy R."/>
            <person name="Ravi A."/>
            <person name="Getino M."/>
            <person name="Pursley I."/>
            <person name="Horton D.L."/>
            <person name="Alikhan N.F."/>
            <person name="Baker D."/>
            <person name="Gharbi K."/>
            <person name="Hall N."/>
            <person name="Watson M."/>
            <person name="Adriaenssens E.M."/>
            <person name="Foster-Nyarko E."/>
            <person name="Jarju S."/>
            <person name="Secka A."/>
            <person name="Antonio M."/>
            <person name="Oren A."/>
            <person name="Chaudhuri R.R."/>
            <person name="La Ragione R."/>
            <person name="Hildebrand F."/>
            <person name="Pallen M.J."/>
        </authorList>
    </citation>
    <scope>NUCLEOTIDE SEQUENCE</scope>
    <source>
        <strain evidence="5">ChiBcec15-3976</strain>
    </source>
</reference>
<dbReference type="EMBL" id="DWUU01000034">
    <property type="protein sequence ID" value="HJD42445.1"/>
    <property type="molecule type" value="Genomic_DNA"/>
</dbReference>
<dbReference type="InterPro" id="IPR018060">
    <property type="entry name" value="HTH_AraC"/>
</dbReference>
<evidence type="ECO:0000259" key="4">
    <source>
        <dbReference type="PROSITE" id="PS01124"/>
    </source>
</evidence>